<organism evidence="4 5">
    <name type="scientific">Furfurilactobacillus curtus</name>
    <dbReference type="NCBI Taxonomy" id="1746200"/>
    <lineage>
        <taxon>Bacteria</taxon>
        <taxon>Bacillati</taxon>
        <taxon>Bacillota</taxon>
        <taxon>Bacilli</taxon>
        <taxon>Lactobacillales</taxon>
        <taxon>Lactobacillaceae</taxon>
        <taxon>Furfurilactobacillus</taxon>
    </lineage>
</organism>
<dbReference type="Gene3D" id="3.90.79.10">
    <property type="entry name" value="Nucleoside Triphosphate Pyrophosphohydrolase"/>
    <property type="match status" value="1"/>
</dbReference>
<keyword evidence="2" id="KW-0378">Hydrolase</keyword>
<dbReference type="PROSITE" id="PS51462">
    <property type="entry name" value="NUDIX"/>
    <property type="match status" value="1"/>
</dbReference>
<dbReference type="InterPro" id="IPR000086">
    <property type="entry name" value="NUDIX_hydrolase_dom"/>
</dbReference>
<accession>A0ABQ5JM01</accession>
<name>A0ABQ5JM01_9LACO</name>
<dbReference type="CDD" id="cd03424">
    <property type="entry name" value="NUDIX_ADPRase_Nudt5_UGPPase_Nudt14"/>
    <property type="match status" value="1"/>
</dbReference>
<protein>
    <submittedName>
        <fullName evidence="4">ADP-ribose pyrophosphatase</fullName>
    </submittedName>
</protein>
<evidence type="ECO:0000259" key="3">
    <source>
        <dbReference type="PROSITE" id="PS51462"/>
    </source>
</evidence>
<sequence>MDFEETVIGVSPKYHGAIIDVENQTVQLPNGETAHRDVVHHAAAVAMLALTETGKGLFEEQWRAPIEQVTIEIPAGKLDDRDRDNPEAAAIRELNEETRYAAGAIAQVSQFYTSVGFSDEFMTLYLATKLTPVTTALPQDADENITLHEYTLSEAKQLLTDGKIVDQKTVTAIYYWQLLDAGLVTPGQSLI</sequence>
<reference evidence="4 5" key="1">
    <citation type="submission" date="2022-03" db="EMBL/GenBank/DDBJ databases">
        <title>Draft genome sequence of Furfurilactobacillus curtus JCM 31185.</title>
        <authorList>
            <person name="Suzuki S."/>
            <person name="Endo A."/>
            <person name="Kajikawa A."/>
        </authorList>
    </citation>
    <scope>NUCLEOTIDE SEQUENCE [LARGE SCALE GENOMIC DNA]</scope>
    <source>
        <strain evidence="4 5">JCM 31185</strain>
    </source>
</reference>
<evidence type="ECO:0000313" key="4">
    <source>
        <dbReference type="EMBL" id="GKT05278.1"/>
    </source>
</evidence>
<dbReference type="EMBL" id="BQXO01000001">
    <property type="protein sequence ID" value="GKT05278.1"/>
    <property type="molecule type" value="Genomic_DNA"/>
</dbReference>
<dbReference type="SUPFAM" id="SSF55811">
    <property type="entry name" value="Nudix"/>
    <property type="match status" value="1"/>
</dbReference>
<dbReference type="PANTHER" id="PTHR11839:SF18">
    <property type="entry name" value="NUDIX HYDROLASE DOMAIN-CONTAINING PROTEIN"/>
    <property type="match status" value="1"/>
</dbReference>
<dbReference type="InterPro" id="IPR015797">
    <property type="entry name" value="NUDIX_hydrolase-like_dom_sf"/>
</dbReference>
<comment type="caution">
    <text evidence="4">The sequence shown here is derived from an EMBL/GenBank/DDBJ whole genome shotgun (WGS) entry which is preliminary data.</text>
</comment>
<evidence type="ECO:0000256" key="2">
    <source>
        <dbReference type="ARBA" id="ARBA00022801"/>
    </source>
</evidence>
<gene>
    <name evidence="4" type="primary">nudF</name>
    <name evidence="4" type="ORF">JCM31185_05670</name>
</gene>
<dbReference type="RefSeq" id="WP_407882527.1">
    <property type="nucleotide sequence ID" value="NZ_BQXO01000001.1"/>
</dbReference>
<dbReference type="PANTHER" id="PTHR11839">
    <property type="entry name" value="UDP/ADP-SUGAR PYROPHOSPHATASE"/>
    <property type="match status" value="1"/>
</dbReference>
<proteinExistence type="predicted"/>
<dbReference type="Proteomes" id="UP001628078">
    <property type="component" value="Unassembled WGS sequence"/>
</dbReference>
<feature type="domain" description="Nudix hydrolase" evidence="3">
    <location>
        <begin position="39"/>
        <end position="172"/>
    </location>
</feature>
<keyword evidence="5" id="KW-1185">Reference proteome</keyword>
<comment type="cofactor">
    <cofactor evidence="1">
        <name>Mg(2+)</name>
        <dbReference type="ChEBI" id="CHEBI:18420"/>
    </cofactor>
</comment>
<dbReference type="Pfam" id="PF00293">
    <property type="entry name" value="NUDIX"/>
    <property type="match status" value="1"/>
</dbReference>
<evidence type="ECO:0000313" key="5">
    <source>
        <dbReference type="Proteomes" id="UP001628078"/>
    </source>
</evidence>
<evidence type="ECO:0000256" key="1">
    <source>
        <dbReference type="ARBA" id="ARBA00001946"/>
    </source>
</evidence>